<keyword evidence="3" id="KW-1185">Reference proteome</keyword>
<evidence type="ECO:0000256" key="1">
    <source>
        <dbReference type="SAM" id="MobiDB-lite"/>
    </source>
</evidence>
<evidence type="ECO:0000313" key="2">
    <source>
        <dbReference type="EMBL" id="KAL1836425.1"/>
    </source>
</evidence>
<dbReference type="InterPro" id="IPR018606">
    <property type="entry name" value="Arb1"/>
</dbReference>
<evidence type="ECO:0000313" key="3">
    <source>
        <dbReference type="Proteomes" id="UP001583172"/>
    </source>
</evidence>
<feature type="compositionally biased region" description="Basic residues" evidence="1">
    <location>
        <begin position="51"/>
        <end position="63"/>
    </location>
</feature>
<sequence>MESLTPRSTTPTEDPPRAAAPGEPTESSPALDNTKVHVNDGTAIPAEEKKKNKNKKRKPAAKKRGTGFEEYYCDPPMTPAEYMEERQVLYPPHRPFIERIVECIQRFRARRRLDSYRNDLFSKYLMLGGIDATARQFQGTDKITDDVLADADKSAVREMTAEDVIQRGVGGNTNPRFFNPNDAEHWSVDFTGVAAGFLDSSEHIPSLMGRNEADIRKAAEVVSSFLRYVDMHDVCPEYADDIKRARKVCDFAVEETPILNKLSQLLPGHFNTSLRVLFVKDDADNEVFCVQDDQVPDVKQAKVSHATTMSIVVPEQVQNTSASAVISTSTVIGTKEQTYEVRAITLPTETQRAMYKAVNRHLSGQGSIPEIQPCGTINTRPIIIRDGWDNSATATIPLEEDVDTQFILEEDILKLLRIGMKLRLRVCTLSTGLKFIQHVRQVLPTFYVFLPQELMLDFKAPVENDRPAKSIHDIGSDGDDECAED</sequence>
<gene>
    <name evidence="2" type="ORF">VTJ49DRAFT_5161</name>
</gene>
<reference evidence="2 3" key="1">
    <citation type="journal article" date="2024" name="Commun. Biol.">
        <title>Comparative genomic analysis of thermophilic fungi reveals convergent evolutionary adaptations and gene losses.</title>
        <authorList>
            <person name="Steindorff A.S."/>
            <person name="Aguilar-Pontes M.V."/>
            <person name="Robinson A.J."/>
            <person name="Andreopoulos B."/>
            <person name="LaButti K."/>
            <person name="Kuo A."/>
            <person name="Mondo S."/>
            <person name="Riley R."/>
            <person name="Otillar R."/>
            <person name="Haridas S."/>
            <person name="Lipzen A."/>
            <person name="Grimwood J."/>
            <person name="Schmutz J."/>
            <person name="Clum A."/>
            <person name="Reid I.D."/>
            <person name="Moisan M.C."/>
            <person name="Butler G."/>
            <person name="Nguyen T.T.M."/>
            <person name="Dewar K."/>
            <person name="Conant G."/>
            <person name="Drula E."/>
            <person name="Henrissat B."/>
            <person name="Hansel C."/>
            <person name="Singer S."/>
            <person name="Hutchinson M.I."/>
            <person name="de Vries R.P."/>
            <person name="Natvig D.O."/>
            <person name="Powell A.J."/>
            <person name="Tsang A."/>
            <person name="Grigoriev I.V."/>
        </authorList>
    </citation>
    <scope>NUCLEOTIDE SEQUENCE [LARGE SCALE GENOMIC DNA]</scope>
    <source>
        <strain evidence="2 3">CBS 620.91</strain>
    </source>
</reference>
<protein>
    <submittedName>
        <fullName evidence="2">Uncharacterized protein</fullName>
    </submittedName>
</protein>
<feature type="compositionally biased region" description="Polar residues" evidence="1">
    <location>
        <begin position="1"/>
        <end position="12"/>
    </location>
</feature>
<proteinExistence type="predicted"/>
<comment type="caution">
    <text evidence="2">The sequence shown here is derived from an EMBL/GenBank/DDBJ whole genome shotgun (WGS) entry which is preliminary data.</text>
</comment>
<dbReference type="Proteomes" id="UP001583172">
    <property type="component" value="Unassembled WGS sequence"/>
</dbReference>
<organism evidence="2 3">
    <name type="scientific">Humicola insolens</name>
    <name type="common">Soft-rot fungus</name>
    <dbReference type="NCBI Taxonomy" id="85995"/>
    <lineage>
        <taxon>Eukaryota</taxon>
        <taxon>Fungi</taxon>
        <taxon>Dikarya</taxon>
        <taxon>Ascomycota</taxon>
        <taxon>Pezizomycotina</taxon>
        <taxon>Sordariomycetes</taxon>
        <taxon>Sordariomycetidae</taxon>
        <taxon>Sordariales</taxon>
        <taxon>Chaetomiaceae</taxon>
        <taxon>Mycothermus</taxon>
    </lineage>
</organism>
<feature type="region of interest" description="Disordered" evidence="1">
    <location>
        <begin position="1"/>
        <end position="63"/>
    </location>
</feature>
<accession>A0ABR3V477</accession>
<dbReference type="Pfam" id="PF09692">
    <property type="entry name" value="Arb1"/>
    <property type="match status" value="1"/>
</dbReference>
<name>A0ABR3V477_HUMIN</name>
<dbReference type="EMBL" id="JAZGSY010000413">
    <property type="protein sequence ID" value="KAL1836425.1"/>
    <property type="molecule type" value="Genomic_DNA"/>
</dbReference>